<name>X1F4Q3_9ZZZZ</name>
<feature type="non-terminal residue" evidence="2">
    <location>
        <position position="241"/>
    </location>
</feature>
<dbReference type="InterPro" id="IPR045569">
    <property type="entry name" value="Metalloprtase-TldD/E_C"/>
</dbReference>
<dbReference type="InterPro" id="IPR047657">
    <property type="entry name" value="PmbA"/>
</dbReference>
<dbReference type="AlphaFoldDB" id="X1F4Q3"/>
<sequence length="241" mass="26140">SQIAIDKTLKSAKPQTMSLAGDYPIIITPEGSYGLFGGLLTILDALLRGDKASRGETVYADKIGEQIAPDNFTLIDDPLHPDMITSALYDAEGTPTERTNVIENGVLKTYYLDSYYAGKLNMESNGKAQRGGFFGGNPAKTPPEIGTYATMIDPGDSSLDEMLSETKEGFMMKSFMGIHMSDLSSGRFAVTGSGWYVKGGEIKYPVQDISVSGTIPELLLNIDLISKERTKGLNNEVPYLR</sequence>
<dbReference type="SUPFAM" id="SSF111283">
    <property type="entry name" value="Putative modulator of DNA gyrase, PmbA/TldD"/>
    <property type="match status" value="1"/>
</dbReference>
<dbReference type="GO" id="GO:0008237">
    <property type="term" value="F:metallopeptidase activity"/>
    <property type="evidence" value="ECO:0007669"/>
    <property type="project" value="InterPro"/>
</dbReference>
<dbReference type="GO" id="GO:0006508">
    <property type="term" value="P:proteolysis"/>
    <property type="evidence" value="ECO:0007669"/>
    <property type="project" value="InterPro"/>
</dbReference>
<feature type="non-terminal residue" evidence="2">
    <location>
        <position position="1"/>
    </location>
</feature>
<proteinExistence type="predicted"/>
<accession>X1F4Q3</accession>
<dbReference type="PANTHER" id="PTHR43421:SF1">
    <property type="entry name" value="METALLOPROTEASE PMBA"/>
    <property type="match status" value="1"/>
</dbReference>
<dbReference type="EMBL" id="BARU01012392">
    <property type="protein sequence ID" value="GAH40606.1"/>
    <property type="molecule type" value="Genomic_DNA"/>
</dbReference>
<reference evidence="2" key="1">
    <citation type="journal article" date="2014" name="Front. Microbiol.">
        <title>High frequency of phylogenetically diverse reductive dehalogenase-homologous genes in deep subseafloor sedimentary metagenomes.</title>
        <authorList>
            <person name="Kawai M."/>
            <person name="Futagami T."/>
            <person name="Toyoda A."/>
            <person name="Takaki Y."/>
            <person name="Nishi S."/>
            <person name="Hori S."/>
            <person name="Arai W."/>
            <person name="Tsubouchi T."/>
            <person name="Morono Y."/>
            <person name="Uchiyama I."/>
            <person name="Ito T."/>
            <person name="Fujiyama A."/>
            <person name="Inagaki F."/>
            <person name="Takami H."/>
        </authorList>
    </citation>
    <scope>NUCLEOTIDE SEQUENCE</scope>
    <source>
        <strain evidence="2">Expedition CK06-06</strain>
    </source>
</reference>
<comment type="caution">
    <text evidence="2">The sequence shown here is derived from an EMBL/GenBank/DDBJ whole genome shotgun (WGS) entry which is preliminary data.</text>
</comment>
<dbReference type="Pfam" id="PF19289">
    <property type="entry name" value="PmbA_TldD_3rd"/>
    <property type="match status" value="1"/>
</dbReference>
<dbReference type="PANTHER" id="PTHR43421">
    <property type="entry name" value="METALLOPROTEASE PMBA"/>
    <property type="match status" value="1"/>
</dbReference>
<evidence type="ECO:0000313" key="2">
    <source>
        <dbReference type="EMBL" id="GAH40606.1"/>
    </source>
</evidence>
<gene>
    <name evidence="2" type="ORF">S03H2_22874</name>
</gene>
<protein>
    <recommendedName>
        <fullName evidence="1">Metalloprotease TldD/E C-terminal domain-containing protein</fullName>
    </recommendedName>
</protein>
<organism evidence="2">
    <name type="scientific">marine sediment metagenome</name>
    <dbReference type="NCBI Taxonomy" id="412755"/>
    <lineage>
        <taxon>unclassified sequences</taxon>
        <taxon>metagenomes</taxon>
        <taxon>ecological metagenomes</taxon>
    </lineage>
</organism>
<dbReference type="GO" id="GO:0005829">
    <property type="term" value="C:cytosol"/>
    <property type="evidence" value="ECO:0007669"/>
    <property type="project" value="TreeGrafter"/>
</dbReference>
<feature type="domain" description="Metalloprotease TldD/E C-terminal" evidence="1">
    <location>
        <begin position="21"/>
        <end position="240"/>
    </location>
</feature>
<evidence type="ECO:0000259" key="1">
    <source>
        <dbReference type="Pfam" id="PF19289"/>
    </source>
</evidence>
<dbReference type="InterPro" id="IPR036059">
    <property type="entry name" value="TldD/PmbA_sf"/>
</dbReference>